<proteinExistence type="predicted"/>
<reference evidence="1" key="1">
    <citation type="submission" date="2021-01" db="EMBL/GenBank/DDBJ databases">
        <authorList>
            <consortium name="Aspergillus chevalieri M1 genome sequencing consortium"/>
            <person name="Kazuki M."/>
            <person name="Futagami T."/>
        </authorList>
    </citation>
    <scope>NUCLEOTIDE SEQUENCE</scope>
    <source>
        <strain evidence="1">M1</strain>
    </source>
</reference>
<dbReference type="KEGG" id="ache:ACHE_11914A"/>
<dbReference type="GeneID" id="66978871"/>
<evidence type="ECO:0000313" key="1">
    <source>
        <dbReference type="EMBL" id="BCR84512.1"/>
    </source>
</evidence>
<name>A0A7R7ZKW7_ASPCH</name>
<keyword evidence="2" id="KW-1185">Reference proteome</keyword>
<protein>
    <submittedName>
        <fullName evidence="1">Uncharacterized protein</fullName>
    </submittedName>
</protein>
<reference evidence="1" key="2">
    <citation type="submission" date="2021-02" db="EMBL/GenBank/DDBJ databases">
        <title>Aspergillus chevalieri M1 genome sequence.</title>
        <authorList>
            <person name="Kadooka C."/>
            <person name="Mori K."/>
            <person name="Futagami T."/>
        </authorList>
    </citation>
    <scope>NUCLEOTIDE SEQUENCE</scope>
    <source>
        <strain evidence="1">M1</strain>
    </source>
</reference>
<dbReference type="Proteomes" id="UP000637239">
    <property type="component" value="Chromosome 1"/>
</dbReference>
<organism evidence="1 2">
    <name type="scientific">Aspergillus chevalieri</name>
    <name type="common">Eurotium chevalieri</name>
    <dbReference type="NCBI Taxonomy" id="182096"/>
    <lineage>
        <taxon>Eukaryota</taxon>
        <taxon>Fungi</taxon>
        <taxon>Dikarya</taxon>
        <taxon>Ascomycota</taxon>
        <taxon>Pezizomycotina</taxon>
        <taxon>Eurotiomycetes</taxon>
        <taxon>Eurotiomycetidae</taxon>
        <taxon>Eurotiales</taxon>
        <taxon>Aspergillaceae</taxon>
        <taxon>Aspergillus</taxon>
        <taxon>Aspergillus subgen. Aspergillus</taxon>
    </lineage>
</organism>
<evidence type="ECO:0000313" key="2">
    <source>
        <dbReference type="Proteomes" id="UP000637239"/>
    </source>
</evidence>
<gene>
    <name evidence="1" type="ORF">ACHE_11914A</name>
</gene>
<sequence>MSAVLLFCTAQVPAQLINKLMEDCILPDPDFTMNFFSLVRTPDQPDVDDWATEPPVDYFTTGFLGKTDAELRRFPTERIPQVEHGQTVDKRWVAVLDEQSMSTQTVVLHNSYAKSLWDEVRPGEPIPAGGKSFEDGRIWWKWRVPFKHAWTFYNSLESDPTATTLNQYARPELHKDGVVDMDTVQKIMDGDMTIEDLS</sequence>
<dbReference type="EMBL" id="AP024416">
    <property type="protein sequence ID" value="BCR84512.1"/>
    <property type="molecule type" value="Genomic_DNA"/>
</dbReference>
<accession>A0A7R7ZKW7</accession>
<dbReference type="AlphaFoldDB" id="A0A7R7ZKW7"/>
<dbReference type="RefSeq" id="XP_043133034.1">
    <property type="nucleotide sequence ID" value="XM_043276536.1"/>
</dbReference>